<dbReference type="Proteomes" id="UP001164746">
    <property type="component" value="Chromosome 10"/>
</dbReference>
<name>A0ABY7F285_MYAAR</name>
<keyword evidence="2" id="KW-1185">Reference proteome</keyword>
<evidence type="ECO:0000313" key="2">
    <source>
        <dbReference type="Proteomes" id="UP001164746"/>
    </source>
</evidence>
<reference evidence="1" key="1">
    <citation type="submission" date="2022-11" db="EMBL/GenBank/DDBJ databases">
        <title>Centuries of genome instability and evolution in soft-shell clam transmissible cancer (bioRxiv).</title>
        <authorList>
            <person name="Hart S.F.M."/>
            <person name="Yonemitsu M.A."/>
            <person name="Giersch R.M."/>
            <person name="Beal B.F."/>
            <person name="Arriagada G."/>
            <person name="Davis B.W."/>
            <person name="Ostrander E.A."/>
            <person name="Goff S.P."/>
            <person name="Metzger M.J."/>
        </authorList>
    </citation>
    <scope>NUCLEOTIDE SEQUENCE</scope>
    <source>
        <strain evidence="1">MELC-2E11</strain>
        <tissue evidence="1">Siphon/mantle</tissue>
    </source>
</reference>
<protein>
    <submittedName>
        <fullName evidence="1">Uncharacterized protein</fullName>
    </submittedName>
</protein>
<proteinExistence type="predicted"/>
<accession>A0ABY7F285</accession>
<evidence type="ECO:0000313" key="1">
    <source>
        <dbReference type="EMBL" id="WAR16280.1"/>
    </source>
</evidence>
<sequence length="91" mass="10213">MCVLQLYTRDIPVQSVLPLAISVSSPDPFEPLRIVLNGCSLCCDSYLGVDNYDEIVSLDNDNFLNSLVDAQAFSVYSSPNNNTRQYTYSYF</sequence>
<dbReference type="EMBL" id="CP111021">
    <property type="protein sequence ID" value="WAR16280.1"/>
    <property type="molecule type" value="Genomic_DNA"/>
</dbReference>
<organism evidence="1 2">
    <name type="scientific">Mya arenaria</name>
    <name type="common">Soft-shell clam</name>
    <dbReference type="NCBI Taxonomy" id="6604"/>
    <lineage>
        <taxon>Eukaryota</taxon>
        <taxon>Metazoa</taxon>
        <taxon>Spiralia</taxon>
        <taxon>Lophotrochozoa</taxon>
        <taxon>Mollusca</taxon>
        <taxon>Bivalvia</taxon>
        <taxon>Autobranchia</taxon>
        <taxon>Heteroconchia</taxon>
        <taxon>Euheterodonta</taxon>
        <taxon>Imparidentia</taxon>
        <taxon>Neoheterodontei</taxon>
        <taxon>Myida</taxon>
        <taxon>Myoidea</taxon>
        <taxon>Myidae</taxon>
        <taxon>Mya</taxon>
    </lineage>
</organism>
<gene>
    <name evidence="1" type="ORF">MAR_030874</name>
</gene>